<evidence type="ECO:0008006" key="4">
    <source>
        <dbReference type="Google" id="ProtNLM"/>
    </source>
</evidence>
<organism evidence="2 3">
    <name type="scientific">Caenorhabditis japonica</name>
    <dbReference type="NCBI Taxonomy" id="281687"/>
    <lineage>
        <taxon>Eukaryota</taxon>
        <taxon>Metazoa</taxon>
        <taxon>Ecdysozoa</taxon>
        <taxon>Nematoda</taxon>
        <taxon>Chromadorea</taxon>
        <taxon>Rhabditida</taxon>
        <taxon>Rhabditina</taxon>
        <taxon>Rhabditomorpha</taxon>
        <taxon>Rhabditoidea</taxon>
        <taxon>Rhabditidae</taxon>
        <taxon>Peloderinae</taxon>
        <taxon>Caenorhabditis</taxon>
    </lineage>
</organism>
<proteinExistence type="predicted"/>
<keyword evidence="1" id="KW-0472">Membrane</keyword>
<feature type="transmembrane region" description="Helical" evidence="1">
    <location>
        <begin position="289"/>
        <end position="311"/>
    </location>
</feature>
<sequence length="347" mass="39841">MSSSSPPPYTYVYKSIIGVPEYVNHVFTWNSITTFTLLNLLYTIPGVWIYLKIVRFYWRNGAVRMGANGLRIEMFQSFLLMQLWNNVAMFTDFLMIRIPSTTIWTSFCAGQNPQLLIKLIVFLYYWSFYSTQLLTVTFCVLRIAILWFASVRSRKQIVHRWSPAIILLSVLAALPHIFSDGLCIQLFQPYPFGSIFFNTQFHMSNLNMFVLTHLLLTCSCTVVIVVLNIVMVLKIRQRKFGVSLRIRAAAHNSRAERALTGTMIILVVPMIVSELIALGELFNADLLSYIILLRPLFVDARVHLVSAYFYMTHPVFKKKTSSLHISNSHTILGDSDRQLRSTALKCV</sequence>
<dbReference type="InterPro" id="IPR003839">
    <property type="entry name" value="7TM_GPCR_serpentine_rcpt_Sru"/>
</dbReference>
<dbReference type="PANTHER" id="PTHR47516:SF2">
    <property type="entry name" value="SERPENTINE RECEPTOR CLASS GAMMA"/>
    <property type="match status" value="1"/>
</dbReference>
<dbReference type="EnsemblMetazoa" id="CJA05899b.1">
    <property type="protein sequence ID" value="CJA05899b.1"/>
    <property type="gene ID" value="WBGene00125103"/>
</dbReference>
<feature type="transmembrane region" description="Helical" evidence="1">
    <location>
        <begin position="254"/>
        <end position="277"/>
    </location>
</feature>
<evidence type="ECO:0000256" key="1">
    <source>
        <dbReference type="SAM" id="Phobius"/>
    </source>
</evidence>
<name>A0A8R1HMJ2_CAEJA</name>
<accession>A0A8R1HMJ2</accession>
<keyword evidence="3" id="KW-1185">Reference proteome</keyword>
<evidence type="ECO:0000313" key="3">
    <source>
        <dbReference type="Proteomes" id="UP000005237"/>
    </source>
</evidence>
<keyword evidence="1" id="KW-1133">Transmembrane helix</keyword>
<feature type="transmembrane region" description="Helical" evidence="1">
    <location>
        <begin position="208"/>
        <end position="233"/>
    </location>
</feature>
<dbReference type="Proteomes" id="UP000005237">
    <property type="component" value="Unassembled WGS sequence"/>
</dbReference>
<dbReference type="Pfam" id="PF10322">
    <property type="entry name" value="7TM_GPCR_Sru"/>
    <property type="match status" value="1"/>
</dbReference>
<dbReference type="Gene3D" id="1.20.1070.10">
    <property type="entry name" value="Rhodopsin 7-helix transmembrane proteins"/>
    <property type="match status" value="1"/>
</dbReference>
<keyword evidence="1" id="KW-0812">Transmembrane</keyword>
<dbReference type="AlphaFoldDB" id="A0A8R1HMJ2"/>
<feature type="transmembrane region" description="Helical" evidence="1">
    <location>
        <begin position="72"/>
        <end position="96"/>
    </location>
</feature>
<dbReference type="OMA" id="TTERIMQ"/>
<protein>
    <recommendedName>
        <fullName evidence="4">Serpentine receptor class gamma</fullName>
    </recommendedName>
</protein>
<feature type="transmembrane region" description="Helical" evidence="1">
    <location>
        <begin position="32"/>
        <end position="51"/>
    </location>
</feature>
<reference evidence="2" key="2">
    <citation type="submission" date="2022-06" db="UniProtKB">
        <authorList>
            <consortium name="EnsemblMetazoa"/>
        </authorList>
    </citation>
    <scope>IDENTIFICATION</scope>
    <source>
        <strain evidence="2">DF5081</strain>
    </source>
</reference>
<feature type="transmembrane region" description="Helical" evidence="1">
    <location>
        <begin position="161"/>
        <end position="188"/>
    </location>
</feature>
<reference evidence="3" key="1">
    <citation type="submission" date="2010-08" db="EMBL/GenBank/DDBJ databases">
        <authorList>
            <consortium name="Caenorhabditis japonica Sequencing Consortium"/>
            <person name="Wilson R.K."/>
        </authorList>
    </citation>
    <scope>NUCLEOTIDE SEQUENCE [LARGE SCALE GENOMIC DNA]</scope>
    <source>
        <strain evidence="3">DF5081</strain>
    </source>
</reference>
<dbReference type="PANTHER" id="PTHR47516">
    <property type="entry name" value="SERPENTINE RECEPTOR, CLASS U-RELATED"/>
    <property type="match status" value="1"/>
</dbReference>
<feature type="transmembrane region" description="Helical" evidence="1">
    <location>
        <begin position="123"/>
        <end position="149"/>
    </location>
</feature>
<evidence type="ECO:0000313" key="2">
    <source>
        <dbReference type="EnsemblMetazoa" id="CJA05899b.1"/>
    </source>
</evidence>